<organism evidence="6 7">
    <name type="scientific">Thalassotalea algicola</name>
    <dbReference type="NCBI Taxonomy" id="2716224"/>
    <lineage>
        <taxon>Bacteria</taxon>
        <taxon>Pseudomonadati</taxon>
        <taxon>Pseudomonadota</taxon>
        <taxon>Gammaproteobacteria</taxon>
        <taxon>Alteromonadales</taxon>
        <taxon>Colwelliaceae</taxon>
        <taxon>Thalassotalea</taxon>
    </lineage>
</organism>
<evidence type="ECO:0000313" key="7">
    <source>
        <dbReference type="Proteomes" id="UP000568664"/>
    </source>
</evidence>
<dbReference type="SUPFAM" id="SSF82171">
    <property type="entry name" value="DPP6 N-terminal domain-like"/>
    <property type="match status" value="1"/>
</dbReference>
<evidence type="ECO:0000256" key="1">
    <source>
        <dbReference type="ARBA" id="ARBA00009820"/>
    </source>
</evidence>
<dbReference type="Proteomes" id="UP000568664">
    <property type="component" value="Unassembled WGS sequence"/>
</dbReference>
<dbReference type="GO" id="GO:0000160">
    <property type="term" value="P:phosphorelay signal transduction system"/>
    <property type="evidence" value="ECO:0007669"/>
    <property type="project" value="InterPro"/>
</dbReference>
<dbReference type="GO" id="GO:0003677">
    <property type="term" value="F:DNA binding"/>
    <property type="evidence" value="ECO:0007669"/>
    <property type="project" value="UniProtKB-UniRule"/>
</dbReference>
<dbReference type="Gene3D" id="2.120.10.30">
    <property type="entry name" value="TolB, C-terminal domain"/>
    <property type="match status" value="1"/>
</dbReference>
<dbReference type="PANTHER" id="PTHR36842:SF2">
    <property type="entry name" value="SLR0505 PROTEIN"/>
    <property type="match status" value="1"/>
</dbReference>
<evidence type="ECO:0000256" key="4">
    <source>
        <dbReference type="SAM" id="Phobius"/>
    </source>
</evidence>
<dbReference type="Pfam" id="PF00486">
    <property type="entry name" value="Trans_reg_C"/>
    <property type="match status" value="1"/>
</dbReference>
<dbReference type="RefSeq" id="WP_169073939.1">
    <property type="nucleotide sequence ID" value="NZ_JABBXH010000001.1"/>
</dbReference>
<comment type="similarity">
    <text evidence="1">Belongs to the TolB family.</text>
</comment>
<keyword evidence="4" id="KW-0812">Transmembrane</keyword>
<dbReference type="CDD" id="cd00383">
    <property type="entry name" value="trans_reg_C"/>
    <property type="match status" value="1"/>
</dbReference>
<dbReference type="PANTHER" id="PTHR36842">
    <property type="entry name" value="PROTEIN TOLB HOMOLOG"/>
    <property type="match status" value="1"/>
</dbReference>
<feature type="transmembrane region" description="Helical" evidence="4">
    <location>
        <begin position="145"/>
        <end position="163"/>
    </location>
</feature>
<name>A0A7Y0LAJ2_9GAMM</name>
<proteinExistence type="inferred from homology"/>
<feature type="domain" description="OmpR/PhoB-type" evidence="5">
    <location>
        <begin position="1"/>
        <end position="100"/>
    </location>
</feature>
<dbReference type="InterPro" id="IPR011042">
    <property type="entry name" value="6-blade_b-propeller_TolB-like"/>
</dbReference>
<dbReference type="Gene3D" id="1.10.10.10">
    <property type="entry name" value="Winged helix-like DNA-binding domain superfamily/Winged helix DNA-binding domain"/>
    <property type="match status" value="1"/>
</dbReference>
<keyword evidence="7" id="KW-1185">Reference proteome</keyword>
<sequence>MTVYQSPKWTFFPKKQEIVYLDGEKKQLPSRISKCLLTLLSNAGSVVTYDELLKEVWGTTHKEASTISSVVSEVRKLIGSGDGDEKMIVTVPKRGYRYTYQVQVYTLDELTAREKSNENLLSTNPAEETITNNEPIVSNRLSYRFVMITLLIIVSVYSLLNFLNLTETNENIKDQAIPASSMQYEVLSHESGREDEFDISDDGLWLTYVNKRTETLPSLKVKELETGKVQQITAEAGSYFGSPVFSSDTNRIVYHKQTDQSCEVWILDFSTKLLEASNAKYIANCGKGGFWSTTSFSKDGHHVYYSRAHSLTDPFKVFRLDLRTSFERNITSPTSSGRGDYSFSLSPSGQQLAVIRNVLWQESHILVNNVENNESKLLLKLPYLTDRIGWLSNEQIIYCDRDSNIWSYNLATEKQSLMAELNFTCNYPVVSQEQIYAIKKVSIKNAIWSLIKKDNGDFAITPLITSPYYDSNAMFGPDETLYFISNRSGKEQLWQKTPDGFIQYKGVNLPPNTRELEFSIETNTLYGLSEQRLFRYNLDIAEIEWISKEKHQVFNFSIADNNQLIFSEGKDEYWTLKSIDLFTLKITNLKLNAFSSKQYEGELFFTQYHEQGLWKKNLETGIVEKVLEKVDIKFNTFWDIWDKNTLIWATDKKFKIYDLNSGQLLYDNLNFEGHIGFLKCKKERLMCTFSFRENNETEIIKLKSI</sequence>
<dbReference type="InterPro" id="IPR011659">
    <property type="entry name" value="WD40"/>
</dbReference>
<evidence type="ECO:0000313" key="6">
    <source>
        <dbReference type="EMBL" id="NMP30653.1"/>
    </source>
</evidence>
<accession>A0A7Y0LAJ2</accession>
<protein>
    <recommendedName>
        <fullName evidence="5">OmpR/PhoB-type domain-containing protein</fullName>
    </recommendedName>
</protein>
<keyword evidence="4" id="KW-1133">Transmembrane helix</keyword>
<dbReference type="PROSITE" id="PS51755">
    <property type="entry name" value="OMPR_PHOB"/>
    <property type="match status" value="1"/>
</dbReference>
<feature type="DNA-binding region" description="OmpR/PhoB-type" evidence="3">
    <location>
        <begin position="1"/>
        <end position="100"/>
    </location>
</feature>
<dbReference type="InterPro" id="IPR001867">
    <property type="entry name" value="OmpR/PhoB-type_DNA-bd"/>
</dbReference>
<dbReference type="InterPro" id="IPR036388">
    <property type="entry name" value="WH-like_DNA-bd_sf"/>
</dbReference>
<keyword evidence="2 3" id="KW-0238">DNA-binding</keyword>
<reference evidence="6 7" key="1">
    <citation type="submission" date="2020-04" db="EMBL/GenBank/DDBJ databases">
        <title>Thalassotalea sp. M1531, isolated from the surface of marine red alga.</title>
        <authorList>
            <person name="Pang L."/>
            <person name="Lu D.-C."/>
        </authorList>
    </citation>
    <scope>NUCLEOTIDE SEQUENCE [LARGE SCALE GENOMIC DNA]</scope>
    <source>
        <strain evidence="6 7">M1531</strain>
    </source>
</reference>
<evidence type="ECO:0000256" key="3">
    <source>
        <dbReference type="PROSITE-ProRule" id="PRU01091"/>
    </source>
</evidence>
<dbReference type="AlphaFoldDB" id="A0A7Y0LAJ2"/>
<dbReference type="SUPFAM" id="SSF46894">
    <property type="entry name" value="C-terminal effector domain of the bipartite response regulators"/>
    <property type="match status" value="1"/>
</dbReference>
<evidence type="ECO:0000259" key="5">
    <source>
        <dbReference type="PROSITE" id="PS51755"/>
    </source>
</evidence>
<evidence type="ECO:0000256" key="2">
    <source>
        <dbReference type="ARBA" id="ARBA00023125"/>
    </source>
</evidence>
<dbReference type="EMBL" id="JABBXH010000001">
    <property type="protein sequence ID" value="NMP30653.1"/>
    <property type="molecule type" value="Genomic_DNA"/>
</dbReference>
<comment type="caution">
    <text evidence="6">The sequence shown here is derived from an EMBL/GenBank/DDBJ whole genome shotgun (WGS) entry which is preliminary data.</text>
</comment>
<dbReference type="SMART" id="SM00862">
    <property type="entry name" value="Trans_reg_C"/>
    <property type="match status" value="1"/>
</dbReference>
<dbReference type="InterPro" id="IPR016032">
    <property type="entry name" value="Sig_transdc_resp-reg_C-effctor"/>
</dbReference>
<keyword evidence="4" id="KW-0472">Membrane</keyword>
<gene>
    <name evidence="6" type="ORF">HII17_03675</name>
</gene>
<dbReference type="Pfam" id="PF07676">
    <property type="entry name" value="PD40"/>
    <property type="match status" value="1"/>
</dbReference>
<dbReference type="GO" id="GO:0006355">
    <property type="term" value="P:regulation of DNA-templated transcription"/>
    <property type="evidence" value="ECO:0007669"/>
    <property type="project" value="InterPro"/>
</dbReference>